<dbReference type="GO" id="GO:0009432">
    <property type="term" value="P:SOS response"/>
    <property type="evidence" value="ECO:0007669"/>
    <property type="project" value="TreeGrafter"/>
</dbReference>
<keyword evidence="7 9" id="KW-0234">DNA repair</keyword>
<evidence type="ECO:0000256" key="4">
    <source>
        <dbReference type="ARBA" id="ARBA00022741"/>
    </source>
</evidence>
<accession>A0A369B5U7</accession>
<organism evidence="12 13">
    <name type="scientific">Anaerobacterium chartisolvens</name>
    <dbReference type="NCBI Taxonomy" id="1297424"/>
    <lineage>
        <taxon>Bacteria</taxon>
        <taxon>Bacillati</taxon>
        <taxon>Bacillota</taxon>
        <taxon>Clostridia</taxon>
        <taxon>Eubacteriales</taxon>
        <taxon>Oscillospiraceae</taxon>
        <taxon>Anaerobacterium</taxon>
    </lineage>
</organism>
<evidence type="ECO:0000313" key="12">
    <source>
        <dbReference type="EMBL" id="RCX16811.1"/>
    </source>
</evidence>
<sequence>MLTQLHIHNIALINSVTIEPGSGLNILTGETGAGKSIIIDSINAILGGRVSKELIRTGKDKASVEAVFKMPEGRVSDLLESYGIDEEEDGTLIISREFTVSGKNTCRINGRMATVSMLKSLGQRMIDIHGQHDNQSLLRTEDHIDMLDSFGEEAIKRLRQEYSSLLLKYNGIKSRLKELSGDFGQRERKIDLLQFQIDEIKKARLKPGEEQQLNKQRSLLSNSGKISQALSHAYELLFTGNEIKASGCDSINEALTALKGISGLDGRFGDIALRLEDICYQLEDITKCIRDERDTVEYDPDLLEHIEERIDVIHKLAKKYGPSVEDILRYCGGIEQELEDIIRGEEIIKELEQELKSLSKGLLSIAHRLHDERNKAARLLEREIAKELEDLEMKKAKFKVNIVLDGPEECSAEGAIDIKFMQNGLDKVEFLISSNPGEPLKPLSKIVSGGEMSRIMLAIKTILASEDNVPTLIFDEIDTGISGRAAQKVGEKLCLISSRHQVICVTHLAQIACMADHNFLIEKITGENTAETDIKPLKGVALRDEIARILGGASISSITLKHAEEMLANSRDFKNK</sequence>
<dbReference type="Pfam" id="PF02463">
    <property type="entry name" value="SMC_N"/>
    <property type="match status" value="1"/>
</dbReference>
<comment type="function">
    <text evidence="1 9">May be involved in recombinational repair of damaged DNA.</text>
</comment>
<keyword evidence="10" id="KW-0175">Coiled coil</keyword>
<keyword evidence="6" id="KW-0067">ATP-binding</keyword>
<dbReference type="Gene3D" id="3.40.50.300">
    <property type="entry name" value="P-loop containing nucleotide triphosphate hydrolases"/>
    <property type="match status" value="2"/>
</dbReference>
<keyword evidence="5 9" id="KW-0227">DNA damage</keyword>
<dbReference type="PANTHER" id="PTHR11059:SF0">
    <property type="entry name" value="DNA REPAIR PROTEIN RECN"/>
    <property type="match status" value="1"/>
</dbReference>
<evidence type="ECO:0000259" key="11">
    <source>
        <dbReference type="Pfam" id="PF02463"/>
    </source>
</evidence>
<protein>
    <recommendedName>
        <fullName evidence="3 9">DNA repair protein RecN</fullName>
    </recommendedName>
    <alternativeName>
        <fullName evidence="8 9">Recombination protein N</fullName>
    </alternativeName>
</protein>
<dbReference type="InterPro" id="IPR004604">
    <property type="entry name" value="DNA_recomb/repair_RecN"/>
</dbReference>
<evidence type="ECO:0000313" key="13">
    <source>
        <dbReference type="Proteomes" id="UP000253034"/>
    </source>
</evidence>
<feature type="domain" description="RecF/RecN/SMC N-terminal" evidence="11">
    <location>
        <begin position="2"/>
        <end position="522"/>
    </location>
</feature>
<dbReference type="FunFam" id="3.40.50.300:FF:000356">
    <property type="entry name" value="DNA repair protein RecN"/>
    <property type="match status" value="1"/>
</dbReference>
<keyword evidence="13" id="KW-1185">Reference proteome</keyword>
<feature type="coiled-coil region" evidence="10">
    <location>
        <begin position="334"/>
        <end position="401"/>
    </location>
</feature>
<dbReference type="CDD" id="cd03241">
    <property type="entry name" value="ABC_RecN"/>
    <property type="match status" value="2"/>
</dbReference>
<evidence type="ECO:0000256" key="1">
    <source>
        <dbReference type="ARBA" id="ARBA00003618"/>
    </source>
</evidence>
<dbReference type="FunFam" id="3.40.50.300:FF:000319">
    <property type="entry name" value="DNA repair protein RecN"/>
    <property type="match status" value="1"/>
</dbReference>
<dbReference type="Proteomes" id="UP000253034">
    <property type="component" value="Unassembled WGS sequence"/>
</dbReference>
<comment type="similarity">
    <text evidence="2 9">Belongs to the RecN family.</text>
</comment>
<reference evidence="12 13" key="1">
    <citation type="submission" date="2018-07" db="EMBL/GenBank/DDBJ databases">
        <title>Genomic Encyclopedia of Type Strains, Phase IV (KMG-IV): sequencing the most valuable type-strain genomes for metagenomic binning, comparative biology and taxonomic classification.</title>
        <authorList>
            <person name="Goeker M."/>
        </authorList>
    </citation>
    <scope>NUCLEOTIDE SEQUENCE [LARGE SCALE GENOMIC DNA]</scope>
    <source>
        <strain evidence="12 13">DSM 27016</strain>
    </source>
</reference>
<evidence type="ECO:0000256" key="8">
    <source>
        <dbReference type="ARBA" id="ARBA00033408"/>
    </source>
</evidence>
<name>A0A369B5U7_9FIRM</name>
<dbReference type="GO" id="GO:0043590">
    <property type="term" value="C:bacterial nucleoid"/>
    <property type="evidence" value="ECO:0007669"/>
    <property type="project" value="TreeGrafter"/>
</dbReference>
<dbReference type="GO" id="GO:0006310">
    <property type="term" value="P:DNA recombination"/>
    <property type="evidence" value="ECO:0007669"/>
    <property type="project" value="InterPro"/>
</dbReference>
<dbReference type="SUPFAM" id="SSF52540">
    <property type="entry name" value="P-loop containing nucleoside triphosphate hydrolases"/>
    <property type="match status" value="1"/>
</dbReference>
<comment type="caution">
    <text evidence="12">The sequence shown here is derived from an EMBL/GenBank/DDBJ whole genome shotgun (WGS) entry which is preliminary data.</text>
</comment>
<dbReference type="InterPro" id="IPR027417">
    <property type="entry name" value="P-loop_NTPase"/>
</dbReference>
<evidence type="ECO:0000256" key="7">
    <source>
        <dbReference type="ARBA" id="ARBA00023204"/>
    </source>
</evidence>
<dbReference type="OrthoDB" id="9806954at2"/>
<dbReference type="NCBIfam" id="TIGR00634">
    <property type="entry name" value="recN"/>
    <property type="match status" value="1"/>
</dbReference>
<evidence type="ECO:0000256" key="2">
    <source>
        <dbReference type="ARBA" id="ARBA00009441"/>
    </source>
</evidence>
<evidence type="ECO:0000256" key="6">
    <source>
        <dbReference type="ARBA" id="ARBA00022840"/>
    </source>
</evidence>
<evidence type="ECO:0000256" key="10">
    <source>
        <dbReference type="SAM" id="Coils"/>
    </source>
</evidence>
<proteinExistence type="inferred from homology"/>
<evidence type="ECO:0000256" key="5">
    <source>
        <dbReference type="ARBA" id="ARBA00022763"/>
    </source>
</evidence>
<dbReference type="RefSeq" id="WP_114297545.1">
    <property type="nucleotide sequence ID" value="NZ_QPJT01000009.1"/>
</dbReference>
<keyword evidence="4" id="KW-0547">Nucleotide-binding</keyword>
<dbReference type="GO" id="GO:0005524">
    <property type="term" value="F:ATP binding"/>
    <property type="evidence" value="ECO:0007669"/>
    <property type="project" value="UniProtKB-KW"/>
</dbReference>
<evidence type="ECO:0000256" key="3">
    <source>
        <dbReference type="ARBA" id="ARBA00021315"/>
    </source>
</evidence>
<evidence type="ECO:0000256" key="9">
    <source>
        <dbReference type="PIRNR" id="PIRNR003128"/>
    </source>
</evidence>
<dbReference type="PIRSF" id="PIRSF003128">
    <property type="entry name" value="RecN"/>
    <property type="match status" value="1"/>
</dbReference>
<dbReference type="InterPro" id="IPR003395">
    <property type="entry name" value="RecF/RecN/SMC_N"/>
</dbReference>
<dbReference type="AlphaFoldDB" id="A0A369B5U7"/>
<dbReference type="GO" id="GO:0006281">
    <property type="term" value="P:DNA repair"/>
    <property type="evidence" value="ECO:0007669"/>
    <property type="project" value="UniProtKB-KW"/>
</dbReference>
<dbReference type="PANTHER" id="PTHR11059">
    <property type="entry name" value="DNA REPAIR PROTEIN RECN"/>
    <property type="match status" value="1"/>
</dbReference>
<gene>
    <name evidence="12" type="ORF">DFR58_10937</name>
</gene>
<dbReference type="EMBL" id="QPJT01000009">
    <property type="protein sequence ID" value="RCX16811.1"/>
    <property type="molecule type" value="Genomic_DNA"/>
</dbReference>